<feature type="repeat" description="Solcar" evidence="10">
    <location>
        <begin position="16"/>
        <end position="102"/>
    </location>
</feature>
<reference evidence="13 14" key="1">
    <citation type="journal article" date="2013" name="PLoS Genet.">
        <title>The genome and development-dependent transcriptomes of Pyronema confluens: a window into fungal evolution.</title>
        <authorList>
            <person name="Traeger S."/>
            <person name="Altegoer F."/>
            <person name="Freitag M."/>
            <person name="Gabaldon T."/>
            <person name="Kempken F."/>
            <person name="Kumar A."/>
            <person name="Marcet-Houben M."/>
            <person name="Poggeler S."/>
            <person name="Stajich J.E."/>
            <person name="Nowrousian M."/>
        </authorList>
    </citation>
    <scope>NUCLEOTIDE SEQUENCE [LARGE SCALE GENOMIC DNA]</scope>
    <source>
        <strain evidence="14">CBS 100304</strain>
        <tissue evidence="13">Vegetative mycelium</tissue>
    </source>
</reference>
<evidence type="ECO:0000256" key="10">
    <source>
        <dbReference type="PROSITE-ProRule" id="PRU00282"/>
    </source>
</evidence>
<dbReference type="PANTHER" id="PTHR45683">
    <property type="entry name" value="MITOCHONDRIAL NICOTINAMIDE ADENINE DINUCLEOTIDE TRANSPORTER 1-RELATED-RELATED"/>
    <property type="match status" value="1"/>
</dbReference>
<evidence type="ECO:0000256" key="12">
    <source>
        <dbReference type="SAM" id="Phobius"/>
    </source>
</evidence>
<keyword evidence="9 10" id="KW-0472">Membrane</keyword>
<proteinExistence type="inferred from homology"/>
<keyword evidence="3 11" id="KW-0813">Transport</keyword>
<dbReference type="OMA" id="TTVWKHE"/>
<dbReference type="OrthoDB" id="428293at2759"/>
<keyword evidence="5" id="KW-0677">Repeat</keyword>
<evidence type="ECO:0000256" key="5">
    <source>
        <dbReference type="ARBA" id="ARBA00022737"/>
    </source>
</evidence>
<feature type="transmembrane region" description="Helical" evidence="12">
    <location>
        <begin position="74"/>
        <end position="95"/>
    </location>
</feature>
<accession>U4KYY0</accession>
<dbReference type="InterPro" id="IPR023395">
    <property type="entry name" value="MCP_dom_sf"/>
</dbReference>
<dbReference type="EMBL" id="HF935341">
    <property type="protein sequence ID" value="CCX07211.1"/>
    <property type="molecule type" value="Genomic_DNA"/>
</dbReference>
<evidence type="ECO:0000256" key="7">
    <source>
        <dbReference type="ARBA" id="ARBA00022989"/>
    </source>
</evidence>
<dbReference type="Gene3D" id="1.50.40.10">
    <property type="entry name" value="Mitochondrial carrier domain"/>
    <property type="match status" value="1"/>
</dbReference>
<dbReference type="GO" id="GO:0005743">
    <property type="term" value="C:mitochondrial inner membrane"/>
    <property type="evidence" value="ECO:0007669"/>
    <property type="project" value="UniProtKB-SubCell"/>
</dbReference>
<comment type="subcellular location">
    <subcellularLocation>
        <location evidence="1">Mitochondrion inner membrane</location>
        <topology evidence="1">Multi-pass membrane protein</topology>
    </subcellularLocation>
</comment>
<keyword evidence="8" id="KW-0496">Mitochondrion</keyword>
<keyword evidence="4 10" id="KW-0812">Transmembrane</keyword>
<dbReference type="PROSITE" id="PS50920">
    <property type="entry name" value="SOLCAR"/>
    <property type="match status" value="3"/>
</dbReference>
<evidence type="ECO:0000313" key="14">
    <source>
        <dbReference type="Proteomes" id="UP000018144"/>
    </source>
</evidence>
<dbReference type="STRING" id="1076935.U4KYY0"/>
<protein>
    <submittedName>
        <fullName evidence="13">Similar to Uncharacterized mitochondrial carrier C27B12.09c acc. no. O13660</fullName>
    </submittedName>
</protein>
<evidence type="ECO:0000256" key="9">
    <source>
        <dbReference type="ARBA" id="ARBA00023136"/>
    </source>
</evidence>
<evidence type="ECO:0000256" key="1">
    <source>
        <dbReference type="ARBA" id="ARBA00004448"/>
    </source>
</evidence>
<comment type="similarity">
    <text evidence="2 11">Belongs to the mitochondrial carrier (TC 2.A.29) family.</text>
</comment>
<evidence type="ECO:0000256" key="4">
    <source>
        <dbReference type="ARBA" id="ARBA00022692"/>
    </source>
</evidence>
<gene>
    <name evidence="13" type="ORF">PCON_06800</name>
</gene>
<feature type="repeat" description="Solcar" evidence="10">
    <location>
        <begin position="212"/>
        <end position="291"/>
    </location>
</feature>
<dbReference type="InterPro" id="IPR002067">
    <property type="entry name" value="MCP"/>
</dbReference>
<evidence type="ECO:0000256" key="2">
    <source>
        <dbReference type="ARBA" id="ARBA00006375"/>
    </source>
</evidence>
<evidence type="ECO:0000256" key="3">
    <source>
        <dbReference type="ARBA" id="ARBA00022448"/>
    </source>
</evidence>
<dbReference type="InterPro" id="IPR018108">
    <property type="entry name" value="MCP_transmembrane"/>
</dbReference>
<dbReference type="eggNOG" id="KOG0764">
    <property type="taxonomic scope" value="Eukaryota"/>
</dbReference>
<dbReference type="PRINTS" id="PR00926">
    <property type="entry name" value="MITOCARRIER"/>
</dbReference>
<dbReference type="GO" id="GO:0015215">
    <property type="term" value="F:nucleotide transmembrane transporter activity"/>
    <property type="evidence" value="ECO:0007669"/>
    <property type="project" value="UniProtKB-ARBA"/>
</dbReference>
<dbReference type="SUPFAM" id="SSF103506">
    <property type="entry name" value="Mitochondrial carrier"/>
    <property type="match status" value="1"/>
</dbReference>
<evidence type="ECO:0000256" key="11">
    <source>
        <dbReference type="RuleBase" id="RU000488"/>
    </source>
</evidence>
<evidence type="ECO:0000313" key="13">
    <source>
        <dbReference type="EMBL" id="CCX07211.1"/>
    </source>
</evidence>
<organism evidence="13 14">
    <name type="scientific">Pyronema omphalodes (strain CBS 100304)</name>
    <name type="common">Pyronema confluens</name>
    <dbReference type="NCBI Taxonomy" id="1076935"/>
    <lineage>
        <taxon>Eukaryota</taxon>
        <taxon>Fungi</taxon>
        <taxon>Dikarya</taxon>
        <taxon>Ascomycota</taxon>
        <taxon>Pezizomycotina</taxon>
        <taxon>Pezizomycetes</taxon>
        <taxon>Pezizales</taxon>
        <taxon>Pyronemataceae</taxon>
        <taxon>Pyronema</taxon>
    </lineage>
</organism>
<keyword evidence="14" id="KW-1185">Reference proteome</keyword>
<feature type="repeat" description="Solcar" evidence="10">
    <location>
        <begin position="110"/>
        <end position="197"/>
    </location>
</feature>
<sequence length="293" mass="32149">MSKPPETVKKKGLGYPSSVVEPCAGLTAGLLSTLVVHPLDVIKIRLQIDRTPGVNKFGTSYRLLKNIHKLEGSLYRGLGINVIGNMSSWGLFFFLYADFKKRIAAKDGSVSDIGYWFTSAAAGVTTAVITNPLWVIKTRMLSTAASTPGAYPSMMQGFETIYKSEGARGFMRGLIPSLVGVTHGSFQITFYEKLKDWRMRNLAEGEELTKLDTICFSASSKIGAGMVTYPAKIIQSRIQAERGAIGPLEVCRQLYRVEGPQAFFKGLAPNTFRVLPATCITFLTYETVRNHLG</sequence>
<keyword evidence="7 12" id="KW-1133">Transmembrane helix</keyword>
<evidence type="ECO:0000256" key="6">
    <source>
        <dbReference type="ARBA" id="ARBA00022792"/>
    </source>
</evidence>
<dbReference type="Pfam" id="PF00153">
    <property type="entry name" value="Mito_carr"/>
    <property type="match status" value="3"/>
</dbReference>
<keyword evidence="6" id="KW-0999">Mitochondrion inner membrane</keyword>
<feature type="transmembrane region" description="Helical" evidence="12">
    <location>
        <begin position="115"/>
        <end position="136"/>
    </location>
</feature>
<dbReference type="AlphaFoldDB" id="U4KYY0"/>
<dbReference type="Proteomes" id="UP000018144">
    <property type="component" value="Unassembled WGS sequence"/>
</dbReference>
<dbReference type="InterPro" id="IPR044712">
    <property type="entry name" value="SLC25A32-like"/>
</dbReference>
<name>U4KYY0_PYROM</name>
<evidence type="ECO:0000256" key="8">
    <source>
        <dbReference type="ARBA" id="ARBA00023128"/>
    </source>
</evidence>